<evidence type="ECO:0000313" key="3">
    <source>
        <dbReference type="EMBL" id="OGE78114.1"/>
    </source>
</evidence>
<dbReference type="AlphaFoldDB" id="A0A1F5NKQ7"/>
<reference evidence="3 4" key="1">
    <citation type="journal article" date="2016" name="Nat. Commun.">
        <title>Thousands of microbial genomes shed light on interconnected biogeochemical processes in an aquifer system.</title>
        <authorList>
            <person name="Anantharaman K."/>
            <person name="Brown C.T."/>
            <person name="Hug L.A."/>
            <person name="Sharon I."/>
            <person name="Castelle C.J."/>
            <person name="Probst A.J."/>
            <person name="Thomas B.C."/>
            <person name="Singh A."/>
            <person name="Wilkins M.J."/>
            <person name="Karaoz U."/>
            <person name="Brodie E.L."/>
            <person name="Williams K.H."/>
            <person name="Hubbard S.S."/>
            <person name="Banfield J.F."/>
        </authorList>
    </citation>
    <scope>NUCLEOTIDE SEQUENCE [LARGE SCALE GENOMIC DNA]</scope>
</reference>
<feature type="region of interest" description="Disordered" evidence="1">
    <location>
        <begin position="181"/>
        <end position="211"/>
    </location>
</feature>
<protein>
    <recommendedName>
        <fullName evidence="2">Glycosyltransferase subfamily 4-like N-terminal domain-containing protein</fullName>
    </recommendedName>
</protein>
<dbReference type="InterPro" id="IPR028098">
    <property type="entry name" value="Glyco_trans_4-like_N"/>
</dbReference>
<dbReference type="EMBL" id="MFEK01000014">
    <property type="protein sequence ID" value="OGE78114.1"/>
    <property type="molecule type" value="Genomic_DNA"/>
</dbReference>
<feature type="domain" description="Glycosyltransferase subfamily 4-like N-terminal" evidence="2">
    <location>
        <begin position="21"/>
        <end position="177"/>
    </location>
</feature>
<sequence length="395" mass="44628">MKIFYIANARIPTEKAHGIQIMKMCEAFARLGHDVKLIIPSRVSHIEEEAFAYYGMTKTFEIVYLPSLDLIRWSGWIPKIFAYLQNWSFSNSVQKFLDDNQADLLYTRDELTALSLPRNLEIILEVHNVSRILRNNTERLNKLQKIISITAGLKNELMRLGYEANKIQVLPDGVDLKNFTLPQPLPASPAGGPSRKGNSSPLRGEDKGGSGKRTIMYTGNFFAWKGVYVLAEATRLLPEYQFVFVGGSPDEQEKFQDYIKRQSYNDRDIAVKNIKLTGHVPHNQIPEYLSHADVLVLPNSGKTPISRYYTSPMKMFEYMAVGKPIVASDMPSIREILNESNSILVKPDDPQALAQGIKKAIEDSELAKRIAAQASTDAKKYTWQNRAKAVIDLMS</sequence>
<dbReference type="PANTHER" id="PTHR12526">
    <property type="entry name" value="GLYCOSYLTRANSFERASE"/>
    <property type="match status" value="1"/>
</dbReference>
<evidence type="ECO:0000256" key="1">
    <source>
        <dbReference type="SAM" id="MobiDB-lite"/>
    </source>
</evidence>
<dbReference type="SUPFAM" id="SSF53756">
    <property type="entry name" value="UDP-Glycosyltransferase/glycogen phosphorylase"/>
    <property type="match status" value="1"/>
</dbReference>
<proteinExistence type="predicted"/>
<evidence type="ECO:0000259" key="2">
    <source>
        <dbReference type="Pfam" id="PF13439"/>
    </source>
</evidence>
<gene>
    <name evidence="3" type="ORF">A2751_03045</name>
</gene>
<dbReference type="Gene3D" id="3.40.50.2000">
    <property type="entry name" value="Glycogen Phosphorylase B"/>
    <property type="match status" value="2"/>
</dbReference>
<name>A0A1F5NKQ7_9BACT</name>
<dbReference type="Proteomes" id="UP000176864">
    <property type="component" value="Unassembled WGS sequence"/>
</dbReference>
<comment type="caution">
    <text evidence="3">The sequence shown here is derived from an EMBL/GenBank/DDBJ whole genome shotgun (WGS) entry which is preliminary data.</text>
</comment>
<dbReference type="STRING" id="1817824.A2751_03045"/>
<organism evidence="3 4">
    <name type="scientific">Candidatus Doudnabacteria bacterium RIFCSPHIGHO2_01_FULL_46_14</name>
    <dbReference type="NCBI Taxonomy" id="1817824"/>
    <lineage>
        <taxon>Bacteria</taxon>
        <taxon>Candidatus Doudnaibacteriota</taxon>
    </lineage>
</organism>
<dbReference type="CDD" id="cd03801">
    <property type="entry name" value="GT4_PimA-like"/>
    <property type="match status" value="1"/>
</dbReference>
<accession>A0A1F5NKQ7</accession>
<dbReference type="Pfam" id="PF13439">
    <property type="entry name" value="Glyco_transf_4"/>
    <property type="match status" value="1"/>
</dbReference>
<dbReference type="Pfam" id="PF13692">
    <property type="entry name" value="Glyco_trans_1_4"/>
    <property type="match status" value="1"/>
</dbReference>
<evidence type="ECO:0000313" key="4">
    <source>
        <dbReference type="Proteomes" id="UP000176864"/>
    </source>
</evidence>